<dbReference type="InterPro" id="IPR038332">
    <property type="entry name" value="PPE_sf"/>
</dbReference>
<organism evidence="2 3">
    <name type="scientific">Streptomyces thermoviolaceus subsp. thermoviolaceus</name>
    <dbReference type="NCBI Taxonomy" id="66860"/>
    <lineage>
        <taxon>Bacteria</taxon>
        <taxon>Bacillati</taxon>
        <taxon>Actinomycetota</taxon>
        <taxon>Actinomycetes</taxon>
        <taxon>Kitasatosporales</taxon>
        <taxon>Streptomycetaceae</taxon>
        <taxon>Streptomyces</taxon>
    </lineage>
</organism>
<dbReference type="Proteomes" id="UP000635996">
    <property type="component" value="Unassembled WGS sequence"/>
</dbReference>
<feature type="coiled-coil region" evidence="1">
    <location>
        <begin position="54"/>
        <end position="81"/>
    </location>
</feature>
<proteinExistence type="predicted"/>
<dbReference type="RefSeq" id="WP_168132230.1">
    <property type="nucleotide sequence ID" value="NZ_BMVZ01000026.1"/>
</dbReference>
<keyword evidence="3" id="KW-1185">Reference proteome</keyword>
<evidence type="ECO:0000313" key="3">
    <source>
        <dbReference type="Proteomes" id="UP000635996"/>
    </source>
</evidence>
<sequence>MLDFQTLYNADLSQLSEAVASWGKAPEKFKDAGTKYRNTVEKDLQGADWDGEAASAAVDKLKVVEKQLDAAADEAEDIHKLLQNAYDIFTSARSKLRRLKEDVEKDKNLSIKPDGEVYLDPPEGTENTAVLHKAYQETIHTYNNSIKSTLQTAQDADDVLFWALSQDHNGHDQGFDSSGYTSIDAARTAKAQADQDLKELLQLAGTKSKLMLAGSGNPVDLATLQQINTLLSRHEGDPYFAEKFATQLGAKGTLEFWTRIADRTQYGDERTKTSAAIQQSLGYTLATASHSDSKDMTKWKNEIVALGGEQVHYRDYSGAGVHDGPYGFQVMSSLMRYGQYDKDFLDDYGRHLIDFEKKHKDEKPADLWRATGDEWPNLNFGSDTDYGFDPMVGYMEALGHNPEAAKDLFYSEDWAKGGNKVDPDLKYLMVDRSWPNGNPLAKDDLGYGYDELGHALQAATLGVPYDQLSDGVQRDAKTANVMEQVVRQVGADPNYLEHKPNIGESLAVMGAAYLDDLNWSLSNFGDDPEFQRLSDAAYHHDGPGHMGTDHQEAISFISTLGQDKDSYNILSTAQRDFTIGALKAHPDPDDQLSLILETGSKVNGALDESRASGIHADFSDKRDDYSDALSDAAEWKKYKSSQGINAAFSIITMPLEGAGKAASFVIPSLTESISGALETQQSIEIDQEVRRQEDAYKDKLQQQEVKEKGAFLGAAQNRAMTPLSVYVAAHPELRESSWYLNARRSMEQGYNNGVTECNLGDKD</sequence>
<accession>A0ABX0YXX3</accession>
<protein>
    <recommendedName>
        <fullName evidence="4">AG2 protein</fullName>
    </recommendedName>
</protein>
<evidence type="ECO:0008006" key="4">
    <source>
        <dbReference type="Google" id="ProtNLM"/>
    </source>
</evidence>
<reference evidence="2 3" key="1">
    <citation type="submission" date="2020-03" db="EMBL/GenBank/DDBJ databases">
        <title>WGS of actinomycetes isolated from Thailand.</title>
        <authorList>
            <person name="Thawai C."/>
        </authorList>
    </citation>
    <scope>NUCLEOTIDE SEQUENCE [LARGE SCALE GENOMIC DNA]</scope>
    <source>
        <strain evidence="2 3">NBRC 13905</strain>
    </source>
</reference>
<name>A0ABX0YXX3_STRTL</name>
<dbReference type="EMBL" id="JAATEL010000028">
    <property type="protein sequence ID" value="NJP16867.1"/>
    <property type="molecule type" value="Genomic_DNA"/>
</dbReference>
<keyword evidence="1" id="KW-0175">Coiled coil</keyword>
<dbReference type="Gene3D" id="1.20.1260.20">
    <property type="entry name" value="PPE superfamily"/>
    <property type="match status" value="1"/>
</dbReference>
<evidence type="ECO:0000313" key="2">
    <source>
        <dbReference type="EMBL" id="NJP16867.1"/>
    </source>
</evidence>
<comment type="caution">
    <text evidence="2">The sequence shown here is derived from an EMBL/GenBank/DDBJ whole genome shotgun (WGS) entry which is preliminary data.</text>
</comment>
<evidence type="ECO:0000256" key="1">
    <source>
        <dbReference type="SAM" id="Coils"/>
    </source>
</evidence>
<gene>
    <name evidence="2" type="ORF">HCJ95_21945</name>
</gene>